<protein>
    <recommendedName>
        <fullName evidence="3">DUF721 domain-containing protein</fullName>
    </recommendedName>
</protein>
<sequence length="180" mass="21161">MSDSSDRDKKSNRERPGQERKPGKRPVYPTALKDVISNVSAPWLDHPKTQGHLIWKYWHQAVTPHIARHTEPVRLSRGVLTVRVDSPTWIQELTFLKPELLERLNRILPKDKVKDIRFQHGRLKRSTREIESPRNPLPPATPQEREKIRAIVAEVPDEAVRESLYRMLLKHTIRQRMTKK</sequence>
<dbReference type="PANTHER" id="PTHR36456:SF1">
    <property type="entry name" value="UPF0232 PROTEIN SCO3875"/>
    <property type="match status" value="1"/>
</dbReference>
<feature type="region of interest" description="Disordered" evidence="1">
    <location>
        <begin position="125"/>
        <end position="144"/>
    </location>
</feature>
<dbReference type="AlphaFoldDB" id="A0A1S7LQH5"/>
<dbReference type="Pfam" id="PF05258">
    <property type="entry name" value="DciA"/>
    <property type="match status" value="1"/>
</dbReference>
<evidence type="ECO:0000313" key="2">
    <source>
        <dbReference type="EMBL" id="CRH08041.1"/>
    </source>
</evidence>
<dbReference type="InterPro" id="IPR007922">
    <property type="entry name" value="DciA-like"/>
</dbReference>
<evidence type="ECO:0000256" key="1">
    <source>
        <dbReference type="SAM" id="MobiDB-lite"/>
    </source>
</evidence>
<proteinExistence type="predicted"/>
<accession>A0A1S7LQH5</accession>
<name>A0A1S7LQH5_MAGMO</name>
<organism evidence="2">
    <name type="scientific">Magnetococcus massalia (strain MO-1)</name>
    <dbReference type="NCBI Taxonomy" id="451514"/>
    <lineage>
        <taxon>Bacteria</taxon>
        <taxon>Pseudomonadati</taxon>
        <taxon>Pseudomonadota</taxon>
        <taxon>Magnetococcia</taxon>
        <taxon>Magnetococcales</taxon>
        <taxon>Magnetococcaceae</taxon>
        <taxon>Magnetococcus</taxon>
    </lineage>
</organism>
<feature type="region of interest" description="Disordered" evidence="1">
    <location>
        <begin position="1"/>
        <end position="27"/>
    </location>
</feature>
<gene>
    <name evidence="2" type="ORF">MAGMO_3913</name>
</gene>
<evidence type="ECO:0008006" key="3">
    <source>
        <dbReference type="Google" id="ProtNLM"/>
    </source>
</evidence>
<feature type="compositionally biased region" description="Basic and acidic residues" evidence="1">
    <location>
        <begin position="1"/>
        <end position="21"/>
    </location>
</feature>
<reference evidence="2" key="1">
    <citation type="submission" date="2015-04" db="EMBL/GenBank/DDBJ databases">
        <authorList>
            <person name="Syromyatnikov M.Y."/>
            <person name="Popov V.N."/>
        </authorList>
    </citation>
    <scope>NUCLEOTIDE SEQUENCE</scope>
    <source>
        <strain evidence="2">MO-1</strain>
    </source>
</reference>
<dbReference type="EMBL" id="LO017727">
    <property type="protein sequence ID" value="CRH08041.1"/>
    <property type="molecule type" value="Genomic_DNA"/>
</dbReference>
<dbReference type="PANTHER" id="PTHR36456">
    <property type="entry name" value="UPF0232 PROTEIN SCO3875"/>
    <property type="match status" value="1"/>
</dbReference>